<evidence type="ECO:0000313" key="5">
    <source>
        <dbReference type="EMBL" id="CAH2244137.1"/>
    </source>
</evidence>
<dbReference type="PANTHER" id="PTHR18919">
    <property type="entry name" value="ACETYL-COA C-ACYLTRANSFERASE"/>
    <property type="match status" value="1"/>
</dbReference>
<dbReference type="GO" id="GO:0005739">
    <property type="term" value="C:mitochondrion"/>
    <property type="evidence" value="ECO:0007669"/>
    <property type="project" value="TreeGrafter"/>
</dbReference>
<dbReference type="InterPro" id="IPR020616">
    <property type="entry name" value="Thiolase_N"/>
</dbReference>
<keyword evidence="2" id="KW-0808">Transferase</keyword>
<comment type="similarity">
    <text evidence="1">Belongs to the thiolase-like superfamily. Thiolase family.</text>
</comment>
<dbReference type="PANTHER" id="PTHR18919:SF156">
    <property type="entry name" value="ACETYL-COA ACETYLTRANSFERASE, MITOCHONDRIAL"/>
    <property type="match status" value="1"/>
</dbReference>
<dbReference type="Pfam" id="PF00108">
    <property type="entry name" value="Thiolase_N"/>
    <property type="match status" value="1"/>
</dbReference>
<comment type="caution">
    <text evidence="5">The sequence shown here is derived from an EMBL/GenBank/DDBJ whole genome shotgun (WGS) entry which is preliminary data.</text>
</comment>
<evidence type="ECO:0000259" key="4">
    <source>
        <dbReference type="Pfam" id="PF00108"/>
    </source>
</evidence>
<proteinExistence type="inferred from homology"/>
<accession>A0A8S4S245</accession>
<sequence>MASQLSLNEVVIVSAVRTPIGSFKKSLSSLSATKLGAIVIEAAVERAGIPKTEIKEVIIGNVCSAYLGQNPARQAAIFGGLSHSTVCTTVNKVCASGIIS</sequence>
<dbReference type="InterPro" id="IPR016039">
    <property type="entry name" value="Thiolase-like"/>
</dbReference>
<evidence type="ECO:0000256" key="2">
    <source>
        <dbReference type="ARBA" id="ARBA00022679"/>
    </source>
</evidence>
<organism evidence="5 6">
    <name type="scientific">Pararge aegeria aegeria</name>
    <dbReference type="NCBI Taxonomy" id="348720"/>
    <lineage>
        <taxon>Eukaryota</taxon>
        <taxon>Metazoa</taxon>
        <taxon>Ecdysozoa</taxon>
        <taxon>Arthropoda</taxon>
        <taxon>Hexapoda</taxon>
        <taxon>Insecta</taxon>
        <taxon>Pterygota</taxon>
        <taxon>Neoptera</taxon>
        <taxon>Endopterygota</taxon>
        <taxon>Lepidoptera</taxon>
        <taxon>Glossata</taxon>
        <taxon>Ditrysia</taxon>
        <taxon>Papilionoidea</taxon>
        <taxon>Nymphalidae</taxon>
        <taxon>Satyrinae</taxon>
        <taxon>Satyrini</taxon>
        <taxon>Parargina</taxon>
        <taxon>Pararge</taxon>
    </lineage>
</organism>
<protein>
    <submittedName>
        <fullName evidence="5">Jg23444 protein</fullName>
    </submittedName>
</protein>
<evidence type="ECO:0000256" key="3">
    <source>
        <dbReference type="ARBA" id="ARBA00023315"/>
    </source>
</evidence>
<dbReference type="GO" id="GO:0003985">
    <property type="term" value="F:acetyl-CoA C-acetyltransferase activity"/>
    <property type="evidence" value="ECO:0007669"/>
    <property type="project" value="TreeGrafter"/>
</dbReference>
<gene>
    <name evidence="5" type="primary">jg23444</name>
    <name evidence="5" type="ORF">PAEG_LOCUS20126</name>
</gene>
<dbReference type="GO" id="GO:0006635">
    <property type="term" value="P:fatty acid beta-oxidation"/>
    <property type="evidence" value="ECO:0007669"/>
    <property type="project" value="TreeGrafter"/>
</dbReference>
<dbReference type="EMBL" id="CAKXAJ010025807">
    <property type="protein sequence ID" value="CAH2244137.1"/>
    <property type="molecule type" value="Genomic_DNA"/>
</dbReference>
<keyword evidence="6" id="KW-1185">Reference proteome</keyword>
<dbReference type="Gene3D" id="3.40.47.10">
    <property type="match status" value="1"/>
</dbReference>
<evidence type="ECO:0000256" key="1">
    <source>
        <dbReference type="ARBA" id="ARBA00010982"/>
    </source>
</evidence>
<evidence type="ECO:0000313" key="6">
    <source>
        <dbReference type="Proteomes" id="UP000838756"/>
    </source>
</evidence>
<dbReference type="OrthoDB" id="5404651at2759"/>
<keyword evidence="3" id="KW-0012">Acyltransferase</keyword>
<feature type="domain" description="Thiolase N-terminal" evidence="4">
    <location>
        <begin position="10"/>
        <end position="98"/>
    </location>
</feature>
<dbReference type="Proteomes" id="UP000838756">
    <property type="component" value="Unassembled WGS sequence"/>
</dbReference>
<dbReference type="SUPFAM" id="SSF53901">
    <property type="entry name" value="Thiolase-like"/>
    <property type="match status" value="1"/>
</dbReference>
<dbReference type="AlphaFoldDB" id="A0A8S4S245"/>
<reference evidence="5" key="1">
    <citation type="submission" date="2022-03" db="EMBL/GenBank/DDBJ databases">
        <authorList>
            <person name="Lindestad O."/>
        </authorList>
    </citation>
    <scope>NUCLEOTIDE SEQUENCE</scope>
</reference>
<name>A0A8S4S245_9NEOP</name>